<dbReference type="GO" id="GO:0006508">
    <property type="term" value="P:proteolysis"/>
    <property type="evidence" value="ECO:0007669"/>
    <property type="project" value="InterPro"/>
</dbReference>
<feature type="domain" description="Peptidase S1" evidence="3">
    <location>
        <begin position="48"/>
        <end position="177"/>
    </location>
</feature>
<organism evidence="4 5">
    <name type="scientific">Fukomys damarensis</name>
    <name type="common">Damaraland mole rat</name>
    <name type="synonym">Cryptomys damarensis</name>
    <dbReference type="NCBI Taxonomy" id="885580"/>
    <lineage>
        <taxon>Eukaryota</taxon>
        <taxon>Metazoa</taxon>
        <taxon>Chordata</taxon>
        <taxon>Craniata</taxon>
        <taxon>Vertebrata</taxon>
        <taxon>Euteleostomi</taxon>
        <taxon>Mammalia</taxon>
        <taxon>Eutheria</taxon>
        <taxon>Euarchontoglires</taxon>
        <taxon>Glires</taxon>
        <taxon>Rodentia</taxon>
        <taxon>Hystricomorpha</taxon>
        <taxon>Bathyergidae</taxon>
        <taxon>Fukomys</taxon>
    </lineage>
</organism>
<evidence type="ECO:0000313" key="5">
    <source>
        <dbReference type="Proteomes" id="UP000028990"/>
    </source>
</evidence>
<protein>
    <submittedName>
        <fullName evidence="4">Kallikrein-7</fullName>
    </submittedName>
</protein>
<dbReference type="PANTHER" id="PTHR24271:SF45">
    <property type="entry name" value="KALLIKREIN-7"/>
    <property type="match status" value="1"/>
</dbReference>
<name>A0A091D598_FUKDA</name>
<keyword evidence="1" id="KW-1015">Disulfide bond</keyword>
<dbReference type="EMBL" id="KN125550">
    <property type="protein sequence ID" value="KFO18061.1"/>
    <property type="molecule type" value="Genomic_DNA"/>
</dbReference>
<dbReference type="PROSITE" id="PS50240">
    <property type="entry name" value="TRYPSIN_DOM"/>
    <property type="match status" value="1"/>
</dbReference>
<gene>
    <name evidence="4" type="ORF">H920_20513</name>
</gene>
<dbReference type="InterPro" id="IPR001254">
    <property type="entry name" value="Trypsin_dom"/>
</dbReference>
<evidence type="ECO:0000259" key="3">
    <source>
        <dbReference type="PROSITE" id="PS50240"/>
    </source>
</evidence>
<feature type="signal peptide" evidence="2">
    <location>
        <begin position="1"/>
        <end position="21"/>
    </location>
</feature>
<dbReference type="Proteomes" id="UP000028990">
    <property type="component" value="Unassembled WGS sequence"/>
</dbReference>
<evidence type="ECO:0000313" key="4">
    <source>
        <dbReference type="EMBL" id="KFO18061.1"/>
    </source>
</evidence>
<dbReference type="SMART" id="SM00020">
    <property type="entry name" value="Tryp_SPc"/>
    <property type="match status" value="1"/>
</dbReference>
<keyword evidence="2" id="KW-0732">Signal</keyword>
<dbReference type="InterPro" id="IPR043504">
    <property type="entry name" value="Peptidase_S1_PA_chymotrypsin"/>
</dbReference>
<evidence type="ECO:0000256" key="1">
    <source>
        <dbReference type="ARBA" id="ARBA00023157"/>
    </source>
</evidence>
<dbReference type="AlphaFoldDB" id="A0A091D598"/>
<dbReference type="PANTHER" id="PTHR24271">
    <property type="entry name" value="KALLIKREIN-RELATED"/>
    <property type="match status" value="1"/>
</dbReference>
<dbReference type="Gene3D" id="2.40.10.10">
    <property type="entry name" value="Trypsin-like serine proteases"/>
    <property type="match status" value="2"/>
</dbReference>
<accession>A0A091D598</accession>
<sequence length="177" mass="19326">MTGSHFLPLLVWLLGSALVTAKWVHVDSEVHTDHQPHQGDCEGDRNGIIDGYECEKGPHPWKVALLKGSQLHCDSVLVDKRWVLIAAHCKMGQYTAARMSSSVKGANLPTHCKPAATLCSTSGWGTTTSPQVTFPAQLMCTNVNFIALIECKVYKDLLGQSMLCAGIKDSSDQHLQR</sequence>
<feature type="chain" id="PRO_5001871623" evidence="2">
    <location>
        <begin position="22"/>
        <end position="177"/>
    </location>
</feature>
<dbReference type="GO" id="GO:0002803">
    <property type="term" value="P:positive regulation of antibacterial peptide production"/>
    <property type="evidence" value="ECO:0007669"/>
    <property type="project" value="TreeGrafter"/>
</dbReference>
<dbReference type="GO" id="GO:0004252">
    <property type="term" value="F:serine-type endopeptidase activity"/>
    <property type="evidence" value="ECO:0007669"/>
    <property type="project" value="InterPro"/>
</dbReference>
<dbReference type="GO" id="GO:0030141">
    <property type="term" value="C:secretory granule"/>
    <property type="evidence" value="ECO:0007669"/>
    <property type="project" value="TreeGrafter"/>
</dbReference>
<dbReference type="Pfam" id="PF00089">
    <property type="entry name" value="Trypsin"/>
    <property type="match status" value="2"/>
</dbReference>
<proteinExistence type="predicted"/>
<dbReference type="InterPro" id="IPR009003">
    <property type="entry name" value="Peptidase_S1_PA"/>
</dbReference>
<dbReference type="SUPFAM" id="SSF50494">
    <property type="entry name" value="Trypsin-like serine proteases"/>
    <property type="match status" value="1"/>
</dbReference>
<reference evidence="4 5" key="1">
    <citation type="submission" date="2013-11" db="EMBL/GenBank/DDBJ databases">
        <title>The Damaraland mole rat (Fukomys damarensis) genome and evolution of African mole rats.</title>
        <authorList>
            <person name="Gladyshev V.N."/>
            <person name="Fang X."/>
        </authorList>
    </citation>
    <scope>NUCLEOTIDE SEQUENCE [LARGE SCALE GENOMIC DNA]</scope>
    <source>
        <tissue evidence="4">Liver</tissue>
    </source>
</reference>
<keyword evidence="5" id="KW-1185">Reference proteome</keyword>
<evidence type="ECO:0000256" key="2">
    <source>
        <dbReference type="SAM" id="SignalP"/>
    </source>
</evidence>